<evidence type="ECO:0000256" key="2">
    <source>
        <dbReference type="ARBA" id="ARBA00022475"/>
    </source>
</evidence>
<evidence type="ECO:0000256" key="14">
    <source>
        <dbReference type="RuleBase" id="RU000687"/>
    </source>
</evidence>
<reference evidence="18" key="1">
    <citation type="submission" date="2025-08" db="UniProtKB">
        <authorList>
            <consortium name="RefSeq"/>
        </authorList>
    </citation>
    <scope>IDENTIFICATION</scope>
    <source>
        <tissue evidence="18">Testes</tissue>
    </source>
</reference>
<feature type="transmembrane region" description="Helical" evidence="14">
    <location>
        <begin position="257"/>
        <end position="275"/>
    </location>
</feature>
<dbReference type="Pfam" id="PF02932">
    <property type="entry name" value="Neur_chan_memb"/>
    <property type="match status" value="1"/>
</dbReference>
<keyword evidence="1 14" id="KW-0813">Transport</keyword>
<dbReference type="PANTHER" id="PTHR18945">
    <property type="entry name" value="NEUROTRANSMITTER GATED ION CHANNEL"/>
    <property type="match status" value="1"/>
</dbReference>
<dbReference type="InterPro" id="IPR006029">
    <property type="entry name" value="Neurotrans-gated_channel_TM"/>
</dbReference>
<dbReference type="InterPro" id="IPR002394">
    <property type="entry name" value="Nicotinic_acetylcholine_rcpt"/>
</dbReference>
<evidence type="ECO:0000256" key="9">
    <source>
        <dbReference type="ARBA" id="ARBA00023170"/>
    </source>
</evidence>
<dbReference type="InterPro" id="IPR036734">
    <property type="entry name" value="Neur_chan_lig-bd_sf"/>
</dbReference>
<dbReference type="Gene3D" id="2.70.170.10">
    <property type="entry name" value="Neurotransmitter-gated ion-channel ligand-binding domain"/>
    <property type="match status" value="1"/>
</dbReference>
<keyword evidence="9" id="KW-0675">Receptor</keyword>
<keyword evidence="7 14" id="KW-0472">Membrane</keyword>
<keyword evidence="6 14" id="KW-0406">Ion transport</keyword>
<feature type="transmembrane region" description="Helical" evidence="14">
    <location>
        <begin position="287"/>
        <end position="309"/>
    </location>
</feature>
<evidence type="ECO:0000256" key="4">
    <source>
        <dbReference type="ARBA" id="ARBA00022989"/>
    </source>
</evidence>
<dbReference type="InterPro" id="IPR036719">
    <property type="entry name" value="Neuro-gated_channel_TM_sf"/>
</dbReference>
<keyword evidence="3 14" id="KW-0812">Transmembrane</keyword>
<dbReference type="PRINTS" id="PR00254">
    <property type="entry name" value="NICOTINICR"/>
</dbReference>
<evidence type="ECO:0000256" key="6">
    <source>
        <dbReference type="ARBA" id="ARBA00023065"/>
    </source>
</evidence>
<dbReference type="SUPFAM" id="SSF63712">
    <property type="entry name" value="Nicotinic receptor ligand binding domain-like"/>
    <property type="match status" value="1"/>
</dbReference>
<dbReference type="InterPro" id="IPR006201">
    <property type="entry name" value="Neur_channel"/>
</dbReference>
<dbReference type="InterPro" id="IPR018000">
    <property type="entry name" value="Neurotransmitter_ion_chnl_CS"/>
</dbReference>
<evidence type="ECO:0000256" key="5">
    <source>
        <dbReference type="ARBA" id="ARBA00023018"/>
    </source>
</evidence>
<name>A0ABM0GZS0_SACKO</name>
<feature type="domain" description="Neurotransmitter-gated ion-channel transmembrane" evidence="16">
    <location>
        <begin position="228"/>
        <end position="453"/>
    </location>
</feature>
<feature type="transmembrane region" description="Helical" evidence="14">
    <location>
        <begin position="437"/>
        <end position="455"/>
    </location>
</feature>
<dbReference type="Pfam" id="PF02931">
    <property type="entry name" value="Neur_chan_LBD"/>
    <property type="match status" value="1"/>
</dbReference>
<gene>
    <name evidence="18" type="primary">LOC100372793</name>
</gene>
<evidence type="ECO:0000259" key="15">
    <source>
        <dbReference type="Pfam" id="PF02931"/>
    </source>
</evidence>
<dbReference type="GeneID" id="100372793"/>
<comment type="subcellular location">
    <subcellularLocation>
        <location evidence="13">Synaptic cell membrane</location>
        <topology evidence="13">Multi-pass membrane protein</topology>
    </subcellularLocation>
</comment>
<keyword evidence="17" id="KW-1185">Reference proteome</keyword>
<keyword evidence="10" id="KW-0325">Glycoprotein</keyword>
<keyword evidence="12 14" id="KW-0407">Ion channel</keyword>
<evidence type="ECO:0000256" key="3">
    <source>
        <dbReference type="ARBA" id="ARBA00022692"/>
    </source>
</evidence>
<dbReference type="PRINTS" id="PR00252">
    <property type="entry name" value="NRIONCHANNEL"/>
</dbReference>
<dbReference type="CDD" id="cd18997">
    <property type="entry name" value="LGIC_ECD_nAChR"/>
    <property type="match status" value="1"/>
</dbReference>
<feature type="domain" description="Neurotransmitter-gated ion-channel ligand-binding" evidence="15">
    <location>
        <begin position="14"/>
        <end position="220"/>
    </location>
</feature>
<evidence type="ECO:0000256" key="10">
    <source>
        <dbReference type="ARBA" id="ARBA00023180"/>
    </source>
</evidence>
<evidence type="ECO:0000313" key="17">
    <source>
        <dbReference type="Proteomes" id="UP000694865"/>
    </source>
</evidence>
<evidence type="ECO:0000259" key="16">
    <source>
        <dbReference type="Pfam" id="PF02932"/>
    </source>
</evidence>
<evidence type="ECO:0000256" key="11">
    <source>
        <dbReference type="ARBA" id="ARBA00023286"/>
    </source>
</evidence>
<evidence type="ECO:0000256" key="13">
    <source>
        <dbReference type="ARBA" id="ARBA00034099"/>
    </source>
</evidence>
<dbReference type="SUPFAM" id="SSF90112">
    <property type="entry name" value="Neurotransmitter-gated ion-channel transmembrane pore"/>
    <property type="match status" value="1"/>
</dbReference>
<dbReference type="PROSITE" id="PS00236">
    <property type="entry name" value="NEUROTR_ION_CHANNEL"/>
    <property type="match status" value="1"/>
</dbReference>
<evidence type="ECO:0000313" key="18">
    <source>
        <dbReference type="RefSeq" id="XP_002741013.1"/>
    </source>
</evidence>
<dbReference type="InterPro" id="IPR038050">
    <property type="entry name" value="Neuro_actylchol_rec"/>
</dbReference>
<organism evidence="17 18">
    <name type="scientific">Saccoglossus kowalevskii</name>
    <name type="common">Acorn worm</name>
    <dbReference type="NCBI Taxonomy" id="10224"/>
    <lineage>
        <taxon>Eukaryota</taxon>
        <taxon>Metazoa</taxon>
        <taxon>Hemichordata</taxon>
        <taxon>Enteropneusta</taxon>
        <taxon>Harrimaniidae</taxon>
        <taxon>Saccoglossus</taxon>
    </lineage>
</organism>
<dbReference type="RefSeq" id="XP_002741013.1">
    <property type="nucleotide sequence ID" value="XM_002740967.1"/>
</dbReference>
<feature type="transmembrane region" description="Helical" evidence="14">
    <location>
        <begin position="222"/>
        <end position="245"/>
    </location>
</feature>
<evidence type="ECO:0000256" key="8">
    <source>
        <dbReference type="ARBA" id="ARBA00023157"/>
    </source>
</evidence>
<sequence length="472" mass="54369">MTRVEGAHASNAERQLVRDMLYNSEYDTLVRPVKDPRDILSVKFGLSIVQLMDVDERNQIMTTSVWIKQEWHDYRLQWNPANYSGITTIPVPQDAIWRPDTVLYNYAEGTYCADFAAKAILSYTGKIYHVPPAIFKSPCSIDIEYFPFDVQRCLMKFGTWAYSGSQIRLEIMEGHAVKEDFWENEEWEIINAPGKNVSMKYPCCTDTYYHVVYTMVLRRRSLFYVVNLIVPCIVMAMLIMCVFCLPPDSGEKISLSISVLLALTVFQLLMAEIMPPTSSATPLVGKFLLFTTILVSSSIVVTVAVLNLHHRSASTHRMRPWVKKLFMQFLPKMLNMSYKRKPCNFKTIRRAYHLHEMAMDVDMQMKLMNLQAPESEVRCTSNGVRHSKPNSKPRMPGGGDYALLQEVRYITHYMRNEEKTLQAREDWQYVAVVLDRLFLTIFITCSIVGTCAIMLPGPLNAKIDVENEEWLP</sequence>
<comment type="similarity">
    <text evidence="14">Belongs to the ligand-gated ion channel (TC 1.A.9) family.</text>
</comment>
<evidence type="ECO:0000256" key="12">
    <source>
        <dbReference type="ARBA" id="ARBA00023303"/>
    </source>
</evidence>
<dbReference type="NCBIfam" id="TIGR00860">
    <property type="entry name" value="LIC"/>
    <property type="match status" value="1"/>
</dbReference>
<keyword evidence="11" id="KW-1071">Ligand-gated ion channel</keyword>
<keyword evidence="4 14" id="KW-1133">Transmembrane helix</keyword>
<dbReference type="CDD" id="cd19064">
    <property type="entry name" value="LGIC_TM_nAChR"/>
    <property type="match status" value="1"/>
</dbReference>
<keyword evidence="8" id="KW-1015">Disulfide bond</keyword>
<dbReference type="Proteomes" id="UP000694865">
    <property type="component" value="Unplaced"/>
</dbReference>
<keyword evidence="5" id="KW-0770">Synapse</keyword>
<protein>
    <submittedName>
        <fullName evidence="18">Neuronal acetylcholine receptor subunit alpha-4-like</fullName>
    </submittedName>
</protein>
<proteinExistence type="inferred from homology"/>
<evidence type="ECO:0000256" key="7">
    <source>
        <dbReference type="ARBA" id="ARBA00023136"/>
    </source>
</evidence>
<evidence type="ECO:0000256" key="1">
    <source>
        <dbReference type="ARBA" id="ARBA00022448"/>
    </source>
</evidence>
<accession>A0ABM0GZS0</accession>
<dbReference type="InterPro" id="IPR006202">
    <property type="entry name" value="Neur_chan_lig-bd"/>
</dbReference>
<dbReference type="Gene3D" id="1.20.58.390">
    <property type="entry name" value="Neurotransmitter-gated ion-channel transmembrane domain"/>
    <property type="match status" value="2"/>
</dbReference>
<keyword evidence="2" id="KW-1003">Cell membrane</keyword>